<keyword evidence="4" id="KW-1185">Reference proteome</keyword>
<evidence type="ECO:0000256" key="2">
    <source>
        <dbReference type="SAM" id="MobiDB-lite"/>
    </source>
</evidence>
<feature type="coiled-coil region" evidence="1">
    <location>
        <begin position="3"/>
        <end position="93"/>
    </location>
</feature>
<evidence type="ECO:0000256" key="1">
    <source>
        <dbReference type="SAM" id="Coils"/>
    </source>
</evidence>
<sequence length="487" mass="54954">MSLQEENEELEELRQEVEKLRAQARNHDTFGAGPPPGSRDHRRLRNAQTQELEDLTMENNQMAERLQALLEENGSLKKQVERQQQEIKSLEATDKSKVIEEGGQSPQKSKLNLLKSKVSLMQKQIKEDNALGSMLSQERNQRESVERNLDLHRKDDLTARLKSTEVEMARLHDELAQAENQNRVYEQENKESTEGFLLLGRQDLSERIEELRMIAEAERRTSSQKQEELNELQDIFCMLGDQTIEPCEGHFSFAIPERASLQLGQDLLSQLQTVEDEVEDETPPVLDTSKASKTLACLDESGTVSAPSSPSLVCKEDEPENSGDSRERLAELQGVCQRLKEELSSCKQEVTSYKEKAAADARREISLREQLEEAKAQSDKLGLFIKEMVTREPEKIDSAETSAEDPIPLEVEGGKAEADFNQRSSSSGVKLLGAEGPDVGTPKSEASRLAELQEELERAQKTLKLWAAEREQSSWSKLINSFMCTSR</sequence>
<feature type="region of interest" description="Disordered" evidence="2">
    <location>
        <begin position="301"/>
        <end position="326"/>
    </location>
</feature>
<reference evidence="3 4" key="1">
    <citation type="submission" date="2024-02" db="EMBL/GenBank/DDBJ databases">
        <authorList>
            <person name="Chen Y."/>
            <person name="Shah S."/>
            <person name="Dougan E. K."/>
            <person name="Thang M."/>
            <person name="Chan C."/>
        </authorList>
    </citation>
    <scope>NUCLEOTIDE SEQUENCE [LARGE SCALE GENOMIC DNA]</scope>
</reference>
<protein>
    <submittedName>
        <fullName evidence="3">Uncharacterized protein</fullName>
    </submittedName>
</protein>
<proteinExistence type="predicted"/>
<comment type="caution">
    <text evidence="3">The sequence shown here is derived from an EMBL/GenBank/DDBJ whole genome shotgun (WGS) entry which is preliminary data.</text>
</comment>
<feature type="coiled-coil region" evidence="1">
    <location>
        <begin position="329"/>
        <end position="356"/>
    </location>
</feature>
<dbReference type="Proteomes" id="UP001642484">
    <property type="component" value="Unassembled WGS sequence"/>
</dbReference>
<dbReference type="EMBL" id="CAXAMN010014446">
    <property type="protein sequence ID" value="CAK9043292.1"/>
    <property type="molecule type" value="Genomic_DNA"/>
</dbReference>
<organism evidence="3 4">
    <name type="scientific">Durusdinium trenchii</name>
    <dbReference type="NCBI Taxonomy" id="1381693"/>
    <lineage>
        <taxon>Eukaryota</taxon>
        <taxon>Sar</taxon>
        <taxon>Alveolata</taxon>
        <taxon>Dinophyceae</taxon>
        <taxon>Suessiales</taxon>
        <taxon>Symbiodiniaceae</taxon>
        <taxon>Durusdinium</taxon>
    </lineage>
</organism>
<feature type="coiled-coil region" evidence="1">
    <location>
        <begin position="135"/>
        <end position="235"/>
    </location>
</feature>
<feature type="region of interest" description="Disordered" evidence="2">
    <location>
        <begin position="392"/>
        <end position="448"/>
    </location>
</feature>
<keyword evidence="1" id="KW-0175">Coiled coil</keyword>
<accession>A0ABP0LXL3</accession>
<evidence type="ECO:0000313" key="4">
    <source>
        <dbReference type="Proteomes" id="UP001642484"/>
    </source>
</evidence>
<name>A0ABP0LXL3_9DINO</name>
<feature type="compositionally biased region" description="Polar residues" evidence="2">
    <location>
        <begin position="302"/>
        <end position="311"/>
    </location>
</feature>
<gene>
    <name evidence="3" type="ORF">CCMP2556_LOCUS22927</name>
</gene>
<evidence type="ECO:0000313" key="3">
    <source>
        <dbReference type="EMBL" id="CAK9043292.1"/>
    </source>
</evidence>